<accession>A0AC34F217</accession>
<dbReference type="WBParaSite" id="ES5_v2.g1104.t1">
    <property type="protein sequence ID" value="ES5_v2.g1104.t1"/>
    <property type="gene ID" value="ES5_v2.g1104"/>
</dbReference>
<dbReference type="Proteomes" id="UP000887579">
    <property type="component" value="Unplaced"/>
</dbReference>
<sequence length="71" mass="7294">MAVSALEIVLLSGKLSDVVDKIIVEVIGAKDGLILDSILDNSVFVVTGIVAVVSIGVTVSFTFDVCVVSTV</sequence>
<reference evidence="2" key="1">
    <citation type="submission" date="2022-11" db="UniProtKB">
        <authorList>
            <consortium name="WormBaseParasite"/>
        </authorList>
    </citation>
    <scope>IDENTIFICATION</scope>
</reference>
<organism evidence="1 2">
    <name type="scientific">Panagrolaimus sp. ES5</name>
    <dbReference type="NCBI Taxonomy" id="591445"/>
    <lineage>
        <taxon>Eukaryota</taxon>
        <taxon>Metazoa</taxon>
        <taxon>Ecdysozoa</taxon>
        <taxon>Nematoda</taxon>
        <taxon>Chromadorea</taxon>
        <taxon>Rhabditida</taxon>
        <taxon>Tylenchina</taxon>
        <taxon>Panagrolaimomorpha</taxon>
        <taxon>Panagrolaimoidea</taxon>
        <taxon>Panagrolaimidae</taxon>
        <taxon>Panagrolaimus</taxon>
    </lineage>
</organism>
<evidence type="ECO:0000313" key="1">
    <source>
        <dbReference type="Proteomes" id="UP000887579"/>
    </source>
</evidence>
<evidence type="ECO:0000313" key="2">
    <source>
        <dbReference type="WBParaSite" id="ES5_v2.g1104.t1"/>
    </source>
</evidence>
<proteinExistence type="predicted"/>
<protein>
    <submittedName>
        <fullName evidence="2">Uncharacterized protein</fullName>
    </submittedName>
</protein>
<name>A0AC34F217_9BILA</name>